<keyword evidence="5" id="KW-1185">Reference proteome</keyword>
<dbReference type="Proteomes" id="UP001209746">
    <property type="component" value="Unassembled WGS sequence"/>
</dbReference>
<comment type="caution">
    <text evidence="4">The sequence shown here is derived from an EMBL/GenBank/DDBJ whole genome shotgun (WGS) entry which is preliminary data.</text>
</comment>
<feature type="region of interest" description="Disordered" evidence="1">
    <location>
        <begin position="78"/>
        <end position="97"/>
    </location>
</feature>
<evidence type="ECO:0000313" key="6">
    <source>
        <dbReference type="Proteomes" id="UP001209746"/>
    </source>
</evidence>
<keyword evidence="2" id="KW-0472">Membrane</keyword>
<evidence type="ECO:0000256" key="2">
    <source>
        <dbReference type="SAM" id="Phobius"/>
    </source>
</evidence>
<dbReference type="EMBL" id="JAOPKC010000013">
    <property type="protein sequence ID" value="MCU4718643.1"/>
    <property type="molecule type" value="Genomic_DNA"/>
</dbReference>
<dbReference type="InterPro" id="IPR013783">
    <property type="entry name" value="Ig-like_fold"/>
</dbReference>
<reference evidence="4" key="1">
    <citation type="submission" date="2023-02" db="EMBL/GenBank/DDBJ databases">
        <title>Enrichment on poylsaccharides allowed isolation of novel metabolic and taxonomic groups of Haloarchaea.</title>
        <authorList>
            <person name="Sorokin D.Y."/>
            <person name="Elcheninov A.G."/>
            <person name="Khizhniak T.V."/>
            <person name="Kolganova T.V."/>
            <person name="Kublanov I.V."/>
        </authorList>
    </citation>
    <scope>NUCLEOTIDE SEQUENCE</scope>
    <source>
        <strain evidence="3 5">HArc-curdl5-1</strain>
        <strain evidence="4">HArc-curdl7</strain>
    </source>
</reference>
<evidence type="ECO:0000313" key="5">
    <source>
        <dbReference type="Proteomes" id="UP001208186"/>
    </source>
</evidence>
<feature type="transmembrane region" description="Helical" evidence="2">
    <location>
        <begin position="1130"/>
        <end position="1152"/>
    </location>
</feature>
<dbReference type="PANTHER" id="PTHR35902">
    <property type="entry name" value="S-LAYER DOMAIN-LIKE PROTEIN-RELATED"/>
    <property type="match status" value="1"/>
</dbReference>
<dbReference type="AlphaFoldDB" id="A0AAE3IC34"/>
<proteinExistence type="predicted"/>
<name>A0AAE3IC34_9EURY</name>
<keyword evidence="2" id="KW-1133">Transmembrane helix</keyword>
<dbReference type="PANTHER" id="PTHR35902:SF3">
    <property type="entry name" value="NPCBM-ASSOCIATED, NEW3 DOMAIN OF ALPHA-GALACTOSIDASE"/>
    <property type="match status" value="1"/>
</dbReference>
<gene>
    <name evidence="4" type="ORF">OB914_11910</name>
    <name evidence="3" type="ORF">OB916_11280</name>
</gene>
<evidence type="ECO:0000256" key="1">
    <source>
        <dbReference type="SAM" id="MobiDB-lite"/>
    </source>
</evidence>
<accession>A0AAE3IC34</accession>
<organism evidence="4 6">
    <name type="scientific">Halapricum hydrolyticum</name>
    <dbReference type="NCBI Taxonomy" id="2979991"/>
    <lineage>
        <taxon>Archaea</taxon>
        <taxon>Methanobacteriati</taxon>
        <taxon>Methanobacteriota</taxon>
        <taxon>Stenosarchaea group</taxon>
        <taxon>Halobacteria</taxon>
        <taxon>Halobacteriales</taxon>
        <taxon>Haloarculaceae</taxon>
        <taxon>Halapricum</taxon>
    </lineage>
</organism>
<dbReference type="EMBL" id="JAOPKD010000012">
    <property type="protein sequence ID" value="MCU4727671.1"/>
    <property type="molecule type" value="Genomic_DNA"/>
</dbReference>
<dbReference type="Gene3D" id="2.60.40.10">
    <property type="entry name" value="Immunoglobulins"/>
    <property type="match status" value="1"/>
</dbReference>
<evidence type="ECO:0000313" key="3">
    <source>
        <dbReference type="EMBL" id="MCU4718643.1"/>
    </source>
</evidence>
<dbReference type="RefSeq" id="WP_315909396.1">
    <property type="nucleotide sequence ID" value="NZ_JAOPKC010000013.1"/>
</dbReference>
<protein>
    <submittedName>
        <fullName evidence="4">NEW3 domain-containing protein</fullName>
    </submittedName>
</protein>
<sequence length="1164" mass="125964">MRPSTSGPGERLVALALVALVLASSVSGVVTVTTGVASAAANSGTVEGTPYLNASAPDARLEPGQDGTVSVSLTNNAKIDDNNETHPSEARTRAGEARSIDVNVSDTRDAPLTVRTNAQPAGTIQDGQTGGPYTFDVLVDEDAQPGTYKMNVTTEYRHAERVTYDEVAEGEYQYSEEVVNRTETDTITVEIEPEPDIEVDYEYHDVPVGGEGIIYVNATNTGGESVTDATLSLTSSDSDLYFGSGTASSETNLGDLGAGETKVRRFRAGTVESAVKRPYSIDSTVQYTDSEDNQGSQSDSFAIVPEPRTRFTVENLTHDVPQNGEGMLTVNVSHSAGKDIEDVTVTATATDGDVYLGSPGSPSSTVQFDQWGADQSRQLTFRAGTGDSTVNRSYPIELQFEYTDSDDNDNSRTEYVEFVPGGRERFAVENLAHDVSLGGEGTLTMNVSQVAGKDIEDVTVTATATDGDVYLGSPGSPSSTVQFDQWEANRSRQLTLRAGTGDSAVNRSYPIELQFEYTDSDDNDNSRTKYVEFVPHERSEFRVTDLDHNVPQAGEGTITMNVSQVVGKDIEDVTVTATAPDTAVYLGSDASRSATTRFERWSTNATRRLTFRAGTDSSAVNRSYPIELQFEYTDRDDNDNSRTEYVQFVPHDRPEFEIRTVDHDVPREGTGYLTVEATSAVSRNISDVTVTATAPDSEVYLGSEASPSATAFVETWTAGERKRFTFRPGTTANAVANRTYPIELQFEYTDRDDNDNSRTEYVQFVPRERQQFTVVSIDHDVPVGDTGRIELTLRNEGPLNATDATLTASSTVDALFFGTGGAQEPIEAPGGISFDPPETGTPTSAAYVGDWPAGETRTVTLRGGFDENAIEQAYTADLSVNYDNEDGDAMPTRTTTVGVAPAPEQAFDFERVESDLSVGEEGDLIGEVTNRANRTVQGVVVTVEDDRQTINFYNTRYSVGRLEPGETATFRYRVGVTEEAEHGPKLFELAARYRGSEDTVKRSDSSDLPVEIRPERDDFAVERTNGAFSPGDSGSLTLTVTNQRNETVSNVQAKLFTDDPLDSSDDEAFVSSLEPGESATVTFDLSVGGGAMAKNYSVSMDFRYDDARGESQLSDTYRVPVTVETAESTLGPLLVGGIVVALLVLAVVAWRFGLVDQLRSRLSE</sequence>
<evidence type="ECO:0000313" key="4">
    <source>
        <dbReference type="EMBL" id="MCU4727671.1"/>
    </source>
</evidence>
<dbReference type="Proteomes" id="UP001208186">
    <property type="component" value="Unassembled WGS sequence"/>
</dbReference>
<keyword evidence="2" id="KW-0812">Transmembrane</keyword>